<gene>
    <name evidence="5" type="ORF">UFOPK2844_00472</name>
</gene>
<reference evidence="5" key="1">
    <citation type="submission" date="2020-05" db="EMBL/GenBank/DDBJ databases">
        <authorList>
            <person name="Chiriac C."/>
            <person name="Salcher M."/>
            <person name="Ghai R."/>
            <person name="Kavagutti S V."/>
        </authorList>
    </citation>
    <scope>NUCLEOTIDE SEQUENCE</scope>
</reference>
<protein>
    <submittedName>
        <fullName evidence="5">Unannotated protein</fullName>
    </submittedName>
</protein>
<dbReference type="InterPro" id="IPR014026">
    <property type="entry name" value="UDP-Glc/GDP-Man_DH_dimer"/>
</dbReference>
<dbReference type="PIRSF" id="PIRSF500136">
    <property type="entry name" value="UDP_ManNAc_DH"/>
    <property type="match status" value="1"/>
</dbReference>
<dbReference type="NCBIfam" id="TIGR03026">
    <property type="entry name" value="NDP-sugDHase"/>
    <property type="match status" value="1"/>
</dbReference>
<dbReference type="AlphaFoldDB" id="A0A6J6TZM7"/>
<dbReference type="GO" id="GO:0016628">
    <property type="term" value="F:oxidoreductase activity, acting on the CH-CH group of donors, NAD or NADP as acceptor"/>
    <property type="evidence" value="ECO:0007669"/>
    <property type="project" value="InterPro"/>
</dbReference>
<evidence type="ECO:0000259" key="4">
    <source>
        <dbReference type="SMART" id="SM00984"/>
    </source>
</evidence>
<dbReference type="PANTHER" id="PTHR43491">
    <property type="entry name" value="UDP-N-ACETYL-D-MANNOSAMINE DEHYDROGENASE"/>
    <property type="match status" value="1"/>
</dbReference>
<dbReference type="Pfam" id="PF00984">
    <property type="entry name" value="UDPG_MGDP_dh"/>
    <property type="match status" value="1"/>
</dbReference>
<dbReference type="SUPFAM" id="SSF52413">
    <property type="entry name" value="UDP-glucose/GDP-mannose dehydrogenase C-terminal domain"/>
    <property type="match status" value="1"/>
</dbReference>
<dbReference type="GO" id="GO:0016616">
    <property type="term" value="F:oxidoreductase activity, acting on the CH-OH group of donors, NAD or NADP as acceptor"/>
    <property type="evidence" value="ECO:0007669"/>
    <property type="project" value="InterPro"/>
</dbReference>
<evidence type="ECO:0000313" key="5">
    <source>
        <dbReference type="EMBL" id="CAB4751817.1"/>
    </source>
</evidence>
<accession>A0A6J6TZM7</accession>
<dbReference type="SUPFAM" id="SSF51735">
    <property type="entry name" value="NAD(P)-binding Rossmann-fold domains"/>
    <property type="match status" value="1"/>
</dbReference>
<dbReference type="Pfam" id="PF03720">
    <property type="entry name" value="UDPG_MGDP_dh_C"/>
    <property type="match status" value="1"/>
</dbReference>
<dbReference type="InterPro" id="IPR017476">
    <property type="entry name" value="UDP-Glc/GDP-Man"/>
</dbReference>
<dbReference type="SMART" id="SM00984">
    <property type="entry name" value="UDPG_MGDP_dh_C"/>
    <property type="match status" value="1"/>
</dbReference>
<dbReference type="InterPro" id="IPR036220">
    <property type="entry name" value="UDP-Glc/GDP-Man_DH_C_sf"/>
</dbReference>
<keyword evidence="2" id="KW-0560">Oxidoreductase</keyword>
<evidence type="ECO:0000256" key="1">
    <source>
        <dbReference type="ARBA" id="ARBA00006601"/>
    </source>
</evidence>
<dbReference type="InterPro" id="IPR028359">
    <property type="entry name" value="UDP_ManNAc/GlcNAc_DH"/>
</dbReference>
<evidence type="ECO:0000256" key="2">
    <source>
        <dbReference type="ARBA" id="ARBA00023002"/>
    </source>
</evidence>
<dbReference type="Gene3D" id="3.40.50.720">
    <property type="entry name" value="NAD(P)-binding Rossmann-like Domain"/>
    <property type="match status" value="2"/>
</dbReference>
<organism evidence="5">
    <name type="scientific">freshwater metagenome</name>
    <dbReference type="NCBI Taxonomy" id="449393"/>
    <lineage>
        <taxon>unclassified sequences</taxon>
        <taxon>metagenomes</taxon>
        <taxon>ecological metagenomes</taxon>
    </lineage>
</organism>
<dbReference type="Pfam" id="PF03721">
    <property type="entry name" value="UDPG_MGDP_dh_N"/>
    <property type="match status" value="1"/>
</dbReference>
<keyword evidence="3" id="KW-0520">NAD</keyword>
<dbReference type="PANTHER" id="PTHR43491:SF2">
    <property type="entry name" value="UDP-N-ACETYL-D-MANNOSAMINE DEHYDROGENASE"/>
    <property type="match status" value="1"/>
</dbReference>
<feature type="domain" description="UDP-glucose/GDP-mannose dehydrogenase C-terminal" evidence="4">
    <location>
        <begin position="312"/>
        <end position="400"/>
    </location>
</feature>
<dbReference type="SUPFAM" id="SSF48179">
    <property type="entry name" value="6-phosphogluconate dehydrogenase C-terminal domain-like"/>
    <property type="match status" value="1"/>
</dbReference>
<evidence type="ECO:0000256" key="3">
    <source>
        <dbReference type="ARBA" id="ARBA00023027"/>
    </source>
</evidence>
<dbReference type="EMBL" id="CAEZZG010000005">
    <property type="protein sequence ID" value="CAB4751817.1"/>
    <property type="molecule type" value="Genomic_DNA"/>
</dbReference>
<sequence length="404" mass="43881">MKVAVIGQGYVGLPIAIHAATAGYEVIGFDLNLEIVNNLNSGKSHISDISDSELKKYLESKKYRASSDPKDLEDVEISVIAVPTPLSEDRKPDLAFVESASQILGKSLKKSGLIINESTSYPGTLRNVIAPIIKSLSGDGISHEFAISPERVDPGNENWSIKNTARLFAGLTPTASEKTRAFYDKFCDNLIEVSSPEVAETAKLFENTFRQVNIALVNELALITRDLGISVHETIEAAASKPYGFMKFTPGLGVGGHCIPVDPTYLSYVAELAGRNANFINLANKVNLEMPAEIVKRIKNENGGSLKGKEVLVCGAAYKPDISDVRETPSEILIEELMKEGAIVSWHDPLVASWRGSKSVEINTKKYAVTIVAMLHSVMDKKLILKSSDYVLDCTGKLEGAKKL</sequence>
<dbReference type="PIRSF" id="PIRSF000124">
    <property type="entry name" value="UDPglc_GDPman_dh"/>
    <property type="match status" value="1"/>
</dbReference>
<dbReference type="InterPro" id="IPR014027">
    <property type="entry name" value="UDP-Glc/GDP-Man_DH_C"/>
</dbReference>
<proteinExistence type="inferred from homology"/>
<dbReference type="GO" id="GO:0051287">
    <property type="term" value="F:NAD binding"/>
    <property type="evidence" value="ECO:0007669"/>
    <property type="project" value="InterPro"/>
</dbReference>
<dbReference type="GO" id="GO:0000271">
    <property type="term" value="P:polysaccharide biosynthetic process"/>
    <property type="evidence" value="ECO:0007669"/>
    <property type="project" value="InterPro"/>
</dbReference>
<dbReference type="InterPro" id="IPR001732">
    <property type="entry name" value="UDP-Glc/GDP-Man_DH_N"/>
</dbReference>
<dbReference type="InterPro" id="IPR008927">
    <property type="entry name" value="6-PGluconate_DH-like_C_sf"/>
</dbReference>
<name>A0A6J6TZM7_9ZZZZ</name>
<comment type="similarity">
    <text evidence="1">Belongs to the UDP-glucose/GDP-mannose dehydrogenase family.</text>
</comment>
<dbReference type="InterPro" id="IPR036291">
    <property type="entry name" value="NAD(P)-bd_dom_sf"/>
</dbReference>